<dbReference type="Pfam" id="PF02645">
    <property type="entry name" value="DegV"/>
    <property type="match status" value="1"/>
</dbReference>
<proteinExistence type="predicted"/>
<reference evidence="4" key="1">
    <citation type="submission" date="2015-11" db="EMBL/GenBank/DDBJ databases">
        <authorList>
            <person name="Kumar R."/>
            <person name="Singh D."/>
            <person name="Swarnkar M.K."/>
            <person name="Singh A.K."/>
            <person name="Kumar S."/>
        </authorList>
    </citation>
    <scope>NUCLEOTIDE SEQUENCE [LARGE SCALE GENOMIC DNA]</scope>
    <source>
        <strain evidence="4">ERGS4:06</strain>
    </source>
</reference>
<dbReference type="InterPro" id="IPR050270">
    <property type="entry name" value="DegV_domain_contain"/>
</dbReference>
<dbReference type="InterPro" id="IPR043168">
    <property type="entry name" value="DegV_C"/>
</dbReference>
<dbReference type="PROSITE" id="PS51482">
    <property type="entry name" value="DEGV"/>
    <property type="match status" value="1"/>
</dbReference>
<dbReference type="Proteomes" id="UP000059574">
    <property type="component" value="Chromosome"/>
</dbReference>
<dbReference type="PANTHER" id="PTHR33434:SF2">
    <property type="entry name" value="FATTY ACID-BINDING PROTEIN TM_1468"/>
    <property type="match status" value="1"/>
</dbReference>
<dbReference type="NCBIfam" id="TIGR00762">
    <property type="entry name" value="DegV"/>
    <property type="match status" value="1"/>
</dbReference>
<dbReference type="Gene3D" id="3.40.50.10170">
    <property type="match status" value="1"/>
</dbReference>
<organism evidence="3 4">
    <name type="scientific">Arthrobacter alpinus</name>
    <dbReference type="NCBI Taxonomy" id="656366"/>
    <lineage>
        <taxon>Bacteria</taxon>
        <taxon>Bacillati</taxon>
        <taxon>Actinomycetota</taxon>
        <taxon>Actinomycetes</taxon>
        <taxon>Micrococcales</taxon>
        <taxon>Micrococcaceae</taxon>
        <taxon>Arthrobacter</taxon>
    </lineage>
</organism>
<evidence type="ECO:0000256" key="2">
    <source>
        <dbReference type="SAM" id="MobiDB-lite"/>
    </source>
</evidence>
<accession>A0A0S2M401</accession>
<dbReference type="Gene3D" id="3.30.1180.10">
    <property type="match status" value="1"/>
</dbReference>
<keyword evidence="1" id="KW-0446">Lipid-binding</keyword>
<evidence type="ECO:0000256" key="1">
    <source>
        <dbReference type="ARBA" id="ARBA00023121"/>
    </source>
</evidence>
<sequence>MNDTPTALNWLRNQVGRIRPKPSNPLNPKKTGLSPEPVAPPAPSVAIVTDSAAALPPEWIGEIADSGVLTVVPIPVIIGENVYSDDDAELEVHISLALASGKPIKTSRPSPGQFERAYKAAADAGFAQIVSLHLSKKLSGTLEAAQLAADRSPIPVHVVDSATVGMGQGRGVQAAVESSLRGDDAPAVIAAATTAFAATAVYFYVPSLEQLRRGGRISLASSWFGTVLDIKPILGIKDGAIVPLEKVRTAAKAIARLQALAAADITARGAAGTRISLHHFGNADQARALGRALEAGAPGLADATLTRLPAVLAAHAGLGVLVVVVSDAVVPPQPDPEL</sequence>
<evidence type="ECO:0000313" key="3">
    <source>
        <dbReference type="EMBL" id="ALO68477.1"/>
    </source>
</evidence>
<feature type="region of interest" description="Disordered" evidence="2">
    <location>
        <begin position="15"/>
        <end position="39"/>
    </location>
</feature>
<reference evidence="3 4" key="2">
    <citation type="journal article" date="2016" name="J. Biotechnol.">
        <title>Complete genome sequence of Arthrobacter alpinus ERGS4:06, a yellow pigmented bacterium tolerant to cold and radiations isolated from Sikkim Himalaya.</title>
        <authorList>
            <person name="Kumar R."/>
            <person name="Singh D."/>
            <person name="Swarnkar M.K."/>
            <person name="Singh A.K."/>
            <person name="Kumar S."/>
        </authorList>
    </citation>
    <scope>NUCLEOTIDE SEQUENCE [LARGE SCALE GENOMIC DNA]</scope>
    <source>
        <strain evidence="3 4">ERGS4:06</strain>
    </source>
</reference>
<dbReference type="EMBL" id="CP013200">
    <property type="protein sequence ID" value="ALO68477.1"/>
    <property type="molecule type" value="Genomic_DNA"/>
</dbReference>
<dbReference type="AlphaFoldDB" id="A0A0S2M401"/>
<dbReference type="GO" id="GO:0008289">
    <property type="term" value="F:lipid binding"/>
    <property type="evidence" value="ECO:0007669"/>
    <property type="project" value="UniProtKB-KW"/>
</dbReference>
<dbReference type="PANTHER" id="PTHR33434">
    <property type="entry name" value="DEGV DOMAIN-CONTAINING PROTEIN DR_1986-RELATED"/>
    <property type="match status" value="1"/>
</dbReference>
<name>A0A0S2M401_9MICC</name>
<evidence type="ECO:0000313" key="4">
    <source>
        <dbReference type="Proteomes" id="UP000059574"/>
    </source>
</evidence>
<dbReference type="SUPFAM" id="SSF82549">
    <property type="entry name" value="DAK1/DegV-like"/>
    <property type="match status" value="1"/>
</dbReference>
<protein>
    <recommendedName>
        <fullName evidence="5">Fatty acid-binding protein DegV</fullName>
    </recommendedName>
</protein>
<gene>
    <name evidence="3" type="ORF">AS189_10565</name>
</gene>
<evidence type="ECO:0008006" key="5">
    <source>
        <dbReference type="Google" id="ProtNLM"/>
    </source>
</evidence>
<dbReference type="InterPro" id="IPR003797">
    <property type="entry name" value="DegV"/>
</dbReference>